<sequence length="61" mass="7221">MATQSRTQTKKSMEEALRKFEADKLKAAAQREKEMLERRGLTDILLELPDKFKQLFKSHNR</sequence>
<proteinExistence type="predicted"/>
<dbReference type="EMBL" id="JADINE010000037">
    <property type="protein sequence ID" value="MBO8407412.1"/>
    <property type="molecule type" value="Genomic_DNA"/>
</dbReference>
<reference evidence="2" key="1">
    <citation type="submission" date="2020-10" db="EMBL/GenBank/DDBJ databases">
        <authorList>
            <person name="Gilroy R."/>
        </authorList>
    </citation>
    <scope>NUCLEOTIDE SEQUENCE</scope>
    <source>
        <strain evidence="2">B1-16210</strain>
    </source>
</reference>
<reference evidence="2" key="2">
    <citation type="journal article" date="2021" name="PeerJ">
        <title>Extensive microbial diversity within the chicken gut microbiome revealed by metagenomics and culture.</title>
        <authorList>
            <person name="Gilroy R."/>
            <person name="Ravi A."/>
            <person name="Getino M."/>
            <person name="Pursley I."/>
            <person name="Horton D.L."/>
            <person name="Alikhan N.F."/>
            <person name="Baker D."/>
            <person name="Gharbi K."/>
            <person name="Hall N."/>
            <person name="Watson M."/>
            <person name="Adriaenssens E.M."/>
            <person name="Foster-Nyarko E."/>
            <person name="Jarju S."/>
            <person name="Secka A."/>
            <person name="Antonio M."/>
            <person name="Oren A."/>
            <person name="Chaudhuri R.R."/>
            <person name="La Ragione R."/>
            <person name="Hildebrand F."/>
            <person name="Pallen M.J."/>
        </authorList>
    </citation>
    <scope>NUCLEOTIDE SEQUENCE</scope>
    <source>
        <strain evidence="2">B1-16210</strain>
    </source>
</reference>
<dbReference type="AlphaFoldDB" id="A0A940DEH9"/>
<dbReference type="Proteomes" id="UP000721442">
    <property type="component" value="Unassembled WGS sequence"/>
</dbReference>
<name>A0A940DEH9_9PROT</name>
<protein>
    <submittedName>
        <fullName evidence="2">Uncharacterized protein</fullName>
    </submittedName>
</protein>
<evidence type="ECO:0000313" key="3">
    <source>
        <dbReference type="Proteomes" id="UP000721442"/>
    </source>
</evidence>
<feature type="coiled-coil region" evidence="1">
    <location>
        <begin position="10"/>
        <end position="39"/>
    </location>
</feature>
<organism evidence="2 3">
    <name type="scientific">Candidatus Enterousia excrementavium</name>
    <dbReference type="NCBI Taxonomy" id="2840789"/>
    <lineage>
        <taxon>Bacteria</taxon>
        <taxon>Pseudomonadati</taxon>
        <taxon>Pseudomonadota</taxon>
        <taxon>Alphaproteobacteria</taxon>
        <taxon>Candidatus Enterousia</taxon>
    </lineage>
</organism>
<comment type="caution">
    <text evidence="2">The sequence shown here is derived from an EMBL/GenBank/DDBJ whole genome shotgun (WGS) entry which is preliminary data.</text>
</comment>
<evidence type="ECO:0000313" key="2">
    <source>
        <dbReference type="EMBL" id="MBO8407412.1"/>
    </source>
</evidence>
<keyword evidence="1" id="KW-0175">Coiled coil</keyword>
<evidence type="ECO:0000256" key="1">
    <source>
        <dbReference type="SAM" id="Coils"/>
    </source>
</evidence>
<accession>A0A940DEH9</accession>
<gene>
    <name evidence="2" type="ORF">IAC77_03040</name>
</gene>